<protein>
    <recommendedName>
        <fullName evidence="9">Nucleoporin NUP188</fullName>
    </recommendedName>
</protein>
<reference evidence="12 13" key="1">
    <citation type="submission" date="2016-07" db="EMBL/GenBank/DDBJ databases">
        <title>Pervasive Adenine N6-methylation of Active Genes in Fungi.</title>
        <authorList>
            <consortium name="DOE Joint Genome Institute"/>
            <person name="Mondo S.J."/>
            <person name="Dannebaum R.O."/>
            <person name="Kuo R.C."/>
            <person name="Labutti K."/>
            <person name="Haridas S."/>
            <person name="Kuo A."/>
            <person name="Salamov A."/>
            <person name="Ahrendt S.R."/>
            <person name="Lipzen A."/>
            <person name="Sullivan W."/>
            <person name="Andreopoulos W.B."/>
            <person name="Clum A."/>
            <person name="Lindquist E."/>
            <person name="Daum C."/>
            <person name="Ramamoorthy G.K."/>
            <person name="Gryganskyi A."/>
            <person name="Culley D."/>
            <person name="Magnuson J.K."/>
            <person name="James T.Y."/>
            <person name="O'Malley M.A."/>
            <person name="Stajich J.E."/>
            <person name="Spatafora J.W."/>
            <person name="Visel A."/>
            <person name="Grigoriev I.V."/>
        </authorList>
    </citation>
    <scope>NUCLEOTIDE SEQUENCE [LARGE SCALE GENOMIC DNA]</scope>
    <source>
        <strain evidence="12 13">12-1054</strain>
    </source>
</reference>
<evidence type="ECO:0000256" key="4">
    <source>
        <dbReference type="ARBA" id="ARBA00022927"/>
    </source>
</evidence>
<dbReference type="OrthoDB" id="102511at2759"/>
<evidence type="ECO:0000313" key="13">
    <source>
        <dbReference type="Proteomes" id="UP000193685"/>
    </source>
</evidence>
<dbReference type="InterPro" id="IPR044840">
    <property type="entry name" value="Nup188"/>
</dbReference>
<comment type="similarity">
    <text evidence="8">Belongs to the Nup188 family.</text>
</comment>
<gene>
    <name evidence="12" type="ORF">BCR37DRAFT_383495</name>
</gene>
<dbReference type="GeneID" id="63786668"/>
<keyword evidence="5" id="KW-0811">Translocation</keyword>
<evidence type="ECO:0000256" key="3">
    <source>
        <dbReference type="ARBA" id="ARBA00022816"/>
    </source>
</evidence>
<keyword evidence="2" id="KW-0813">Transport</keyword>
<dbReference type="Gene3D" id="1.25.10.70">
    <property type="match status" value="1"/>
</dbReference>
<keyword evidence="4" id="KW-0653">Protein transport</keyword>
<dbReference type="PANTHER" id="PTHR31431:SF1">
    <property type="entry name" value="NUCLEOPORIN NUP188"/>
    <property type="match status" value="1"/>
</dbReference>
<dbReference type="GO" id="GO:0006606">
    <property type="term" value="P:protein import into nucleus"/>
    <property type="evidence" value="ECO:0007669"/>
    <property type="project" value="TreeGrafter"/>
</dbReference>
<keyword evidence="6" id="KW-0906">Nuclear pore complex</keyword>
<dbReference type="Pfam" id="PF21093">
    <property type="entry name" value="Nup188_N-subdom_III"/>
    <property type="match status" value="1"/>
</dbReference>
<proteinExistence type="inferred from homology"/>
<dbReference type="Pfam" id="PF10487">
    <property type="entry name" value="Nup188_N"/>
    <property type="match status" value="1"/>
</dbReference>
<comment type="subcellular location">
    <subcellularLocation>
        <location evidence="1">Nucleus</location>
        <location evidence="1">Nuclear pore complex</location>
    </subcellularLocation>
</comment>
<dbReference type="OMA" id="HSWKFFA"/>
<dbReference type="InterPro" id="IPR048883">
    <property type="entry name" value="Nup188_N-subdom_III"/>
</dbReference>
<keyword evidence="13" id="KW-1185">Reference proteome</keyword>
<evidence type="ECO:0000259" key="10">
    <source>
        <dbReference type="Pfam" id="PF10487"/>
    </source>
</evidence>
<evidence type="ECO:0000256" key="2">
    <source>
        <dbReference type="ARBA" id="ARBA00022448"/>
    </source>
</evidence>
<name>A0A1Y2EZ23_PROLT</name>
<dbReference type="GO" id="GO:0051028">
    <property type="term" value="P:mRNA transport"/>
    <property type="evidence" value="ECO:0007669"/>
    <property type="project" value="UniProtKB-KW"/>
</dbReference>
<feature type="domain" description="Nucleoporin Nup188 N-terminal subdomain III" evidence="11">
    <location>
        <begin position="392"/>
        <end position="779"/>
    </location>
</feature>
<evidence type="ECO:0000256" key="1">
    <source>
        <dbReference type="ARBA" id="ARBA00004567"/>
    </source>
</evidence>
<dbReference type="GO" id="GO:0006405">
    <property type="term" value="P:RNA export from nucleus"/>
    <property type="evidence" value="ECO:0007669"/>
    <property type="project" value="TreeGrafter"/>
</dbReference>
<feature type="domain" description="Nucleoporin Nup188 N-terminal" evidence="10">
    <location>
        <begin position="66"/>
        <end position="336"/>
    </location>
</feature>
<accession>A0A1Y2EZ23</accession>
<keyword evidence="7" id="KW-0539">Nucleus</keyword>
<comment type="caution">
    <text evidence="12">The sequence shown here is derived from an EMBL/GenBank/DDBJ whole genome shotgun (WGS) entry which is preliminary data.</text>
</comment>
<dbReference type="Proteomes" id="UP000193685">
    <property type="component" value="Unassembled WGS sequence"/>
</dbReference>
<keyword evidence="3" id="KW-0509">mRNA transport</keyword>
<organism evidence="12 13">
    <name type="scientific">Protomyces lactucae-debilis</name>
    <dbReference type="NCBI Taxonomy" id="2754530"/>
    <lineage>
        <taxon>Eukaryota</taxon>
        <taxon>Fungi</taxon>
        <taxon>Dikarya</taxon>
        <taxon>Ascomycota</taxon>
        <taxon>Taphrinomycotina</taxon>
        <taxon>Taphrinomycetes</taxon>
        <taxon>Taphrinales</taxon>
        <taxon>Protomycetaceae</taxon>
        <taxon>Protomyces</taxon>
    </lineage>
</organism>
<evidence type="ECO:0000256" key="8">
    <source>
        <dbReference type="ARBA" id="ARBA00038387"/>
    </source>
</evidence>
<evidence type="ECO:0000256" key="7">
    <source>
        <dbReference type="ARBA" id="ARBA00023242"/>
    </source>
</evidence>
<evidence type="ECO:0000259" key="11">
    <source>
        <dbReference type="Pfam" id="PF21093"/>
    </source>
</evidence>
<dbReference type="GO" id="GO:0044611">
    <property type="term" value="C:nuclear pore inner ring"/>
    <property type="evidence" value="ECO:0007669"/>
    <property type="project" value="TreeGrafter"/>
</dbReference>
<dbReference type="GO" id="GO:0017056">
    <property type="term" value="F:structural constituent of nuclear pore"/>
    <property type="evidence" value="ECO:0007669"/>
    <property type="project" value="InterPro"/>
</dbReference>
<evidence type="ECO:0000313" key="12">
    <source>
        <dbReference type="EMBL" id="ORY76366.1"/>
    </source>
</evidence>
<evidence type="ECO:0000256" key="9">
    <source>
        <dbReference type="ARBA" id="ARBA00040174"/>
    </source>
</evidence>
<dbReference type="RefSeq" id="XP_040722629.1">
    <property type="nucleotide sequence ID" value="XM_040870069.1"/>
</dbReference>
<dbReference type="PANTHER" id="PTHR31431">
    <property type="entry name" value="NUCLEOPORIN NUP188 HOMOLOG"/>
    <property type="match status" value="1"/>
</dbReference>
<evidence type="ECO:0000256" key="6">
    <source>
        <dbReference type="ARBA" id="ARBA00023132"/>
    </source>
</evidence>
<evidence type="ECO:0000256" key="5">
    <source>
        <dbReference type="ARBA" id="ARBA00023010"/>
    </source>
</evidence>
<dbReference type="EMBL" id="MCFI01000023">
    <property type="protein sequence ID" value="ORY76366.1"/>
    <property type="molecule type" value="Genomic_DNA"/>
</dbReference>
<dbReference type="STRING" id="56484.A0A1Y2EZ23"/>
<sequence length="1385" mass="154137">MGSLFIKRFAEALETRHLSPALLTRARDALAGQSAEDEELCLHLRAYEPLLDQCLACLEGELDIEATILLDILFFALYSQVPTTSAFVARFIKLMHSTTYLSTAHYRHAKPAYIAQCTSQALLIFLEIIASARNVKLDASTLDSRFFLASPKLLAEIHKTVLDMSTKRIGLTVSMAWGMYLHHYLQRIEDGEQHDPTYQSALDTLFASDSSDSYRYLIELSVEANVYENVVEICEALPTSRYDEKYRVVLLDFFHATVPYIQLSSASASLFGLLVKSRALAQIAWQEASTMRMLDAARQHFPYDHKPLLQILKALSMSGSKTIAYLERFNTFTQTLPTGFQGYTTTGEDGPQTVIQLTEPLVLFAPRTRHGKILLELGTRGLLISSGAKIIVLWQYEYSCLFFLARILHAAAKNRTVLQHRDLIMDVLVVFSHIVASCDDAEAFLQTIAEETQEDLEQTVYEIFEQALISKTDTALTTECAHFFGAVFPVLPESVWAFVGKLPLFGKDGQSGLLMDMVTSAEYAHGDYTMLRAMLKLFNTSITCLVQHALTSDSRLQEAKQQFLLGAVKMASHVFQSYLSWPHADATRQHDLGTDTAKLFSRILQLTYGTHLRLAGRLTGFVATLEPAATMILQTYCTKASRGALSNLEEALQAETPEDFNSAVLNMAGILLQTAPDDNPSALHKSLYARLPQLARLLSTGRQDAILRLLTALIDRAWHAQTPSILAHLGSEKQLLRSALWAMLEDESRMTEASSQLLWGFLVRFMQPEQEGVALYLLTDDKDQPKDRSLLRPIQKHIETVREETWSPKLTSGVLAVLAAAQTWPSIVFNQLKGETQFWTSLQALLKLANADASNQSDEVVTVRNAYRLQCAGYIAQILAAHLNAMESEKRISTTLQLLELIDALPRSVFMVDHYRASLHGNLGRNISQKYPDFKLQALSKATWRRQTYGESFLYDLSLAEPIIKTNAFVREVRIANFNLSLLEAQLQRTHGLHLLLSATIEPRIFDDRHFKLAFAVSQTLLQVRESFDMPMLHGLQVERCVTAGLIIKALAASKMQGDWLQLLNDAAPLAGNLVPSGTQQLNAMQLAQARPILQSCCELVTLLAGAPDQSAQPAQLHRVLHSVFQTSVGVFAPAVLMHPALEDLSLVAALCAAMAILLERYELSRVPFAQELVRSEVLSRAIHVFAATDPEDDVSLQLACGTLSILEQILEVCPAAAELVLAAGLLPALLDARVSMTIRAGDVRFGSQARLHRLWSHHILPLSLSLVRELGVRMRSDLSTLVEAYSPQLESCLGLWQETHTKQQLDAETCDELLLSVLLIEALNRMMVTPNGAFAESKTKLVARLEYLTSHPKTTAAMVRPNTEEAQEQVAGRVKEMKQLIEAL</sequence>
<dbReference type="InterPro" id="IPR018864">
    <property type="entry name" value="Nucleoporin_Nup188_N"/>
</dbReference>